<evidence type="ECO:0000313" key="3">
    <source>
        <dbReference type="EMBL" id="KAJ7215333.1"/>
    </source>
</evidence>
<dbReference type="Proteomes" id="UP001219525">
    <property type="component" value="Unassembled WGS sequence"/>
</dbReference>
<dbReference type="AlphaFoldDB" id="A0AAD6VK09"/>
<evidence type="ECO:0000259" key="2">
    <source>
        <dbReference type="Pfam" id="PF01301"/>
    </source>
</evidence>
<accession>A0AAD6VK09</accession>
<dbReference type="InterPro" id="IPR031330">
    <property type="entry name" value="Gly_Hdrlase_35_cat"/>
</dbReference>
<proteinExistence type="inferred from homology"/>
<dbReference type="InterPro" id="IPR017853">
    <property type="entry name" value="GH"/>
</dbReference>
<evidence type="ECO:0000256" key="1">
    <source>
        <dbReference type="ARBA" id="ARBA00009809"/>
    </source>
</evidence>
<feature type="domain" description="Glycoside hydrolase 35 catalytic" evidence="2">
    <location>
        <begin position="51"/>
        <end position="190"/>
    </location>
</feature>
<name>A0AAD6VK09_9AGAR</name>
<dbReference type="SUPFAM" id="SSF51445">
    <property type="entry name" value="(Trans)glycosidases"/>
    <property type="match status" value="1"/>
</dbReference>
<sequence length="208" mass="23705">MRLFLRLVLGIIGIAAWILLAGAAAPISGVRLLRARQENAGTRDVEWDSTSFIVKGQRVFGWSAEFHFWRLPVPDLWRDILQKLKAAGFNGVSCYVHWGATNPSPGRVEWEGYRDYELFIQMAQEAGLWLVVVCSRTVAGETTAGGIPGRVTNIAGFLRSNDTDFYESYQDYYRSATEIIRRYQVNEGGPERCLRHEKQHVFTFHGYR</sequence>
<organism evidence="3 4">
    <name type="scientific">Mycena pura</name>
    <dbReference type="NCBI Taxonomy" id="153505"/>
    <lineage>
        <taxon>Eukaryota</taxon>
        <taxon>Fungi</taxon>
        <taxon>Dikarya</taxon>
        <taxon>Basidiomycota</taxon>
        <taxon>Agaricomycotina</taxon>
        <taxon>Agaricomycetes</taxon>
        <taxon>Agaricomycetidae</taxon>
        <taxon>Agaricales</taxon>
        <taxon>Marasmiineae</taxon>
        <taxon>Mycenaceae</taxon>
        <taxon>Mycena</taxon>
    </lineage>
</organism>
<keyword evidence="3" id="KW-0378">Hydrolase</keyword>
<dbReference type="GO" id="GO:0004553">
    <property type="term" value="F:hydrolase activity, hydrolyzing O-glycosyl compounds"/>
    <property type="evidence" value="ECO:0007669"/>
    <property type="project" value="InterPro"/>
</dbReference>
<dbReference type="InterPro" id="IPR001944">
    <property type="entry name" value="Glycoside_Hdrlase_35"/>
</dbReference>
<reference evidence="3" key="1">
    <citation type="submission" date="2023-03" db="EMBL/GenBank/DDBJ databases">
        <title>Massive genome expansion in bonnet fungi (Mycena s.s.) driven by repeated elements and novel gene families across ecological guilds.</title>
        <authorList>
            <consortium name="Lawrence Berkeley National Laboratory"/>
            <person name="Harder C.B."/>
            <person name="Miyauchi S."/>
            <person name="Viragh M."/>
            <person name="Kuo A."/>
            <person name="Thoen E."/>
            <person name="Andreopoulos B."/>
            <person name="Lu D."/>
            <person name="Skrede I."/>
            <person name="Drula E."/>
            <person name="Henrissat B."/>
            <person name="Morin E."/>
            <person name="Kohler A."/>
            <person name="Barry K."/>
            <person name="LaButti K."/>
            <person name="Morin E."/>
            <person name="Salamov A."/>
            <person name="Lipzen A."/>
            <person name="Mereny Z."/>
            <person name="Hegedus B."/>
            <person name="Baldrian P."/>
            <person name="Stursova M."/>
            <person name="Weitz H."/>
            <person name="Taylor A."/>
            <person name="Grigoriev I.V."/>
            <person name="Nagy L.G."/>
            <person name="Martin F."/>
            <person name="Kauserud H."/>
        </authorList>
    </citation>
    <scope>NUCLEOTIDE SEQUENCE</scope>
    <source>
        <strain evidence="3">9144</strain>
    </source>
</reference>
<gene>
    <name evidence="3" type="ORF">GGX14DRAFT_696447</name>
</gene>
<dbReference type="Gene3D" id="3.20.20.80">
    <property type="entry name" value="Glycosidases"/>
    <property type="match status" value="1"/>
</dbReference>
<dbReference type="GO" id="GO:0005975">
    <property type="term" value="P:carbohydrate metabolic process"/>
    <property type="evidence" value="ECO:0007669"/>
    <property type="project" value="InterPro"/>
</dbReference>
<comment type="caution">
    <text evidence="3">The sequence shown here is derived from an EMBL/GenBank/DDBJ whole genome shotgun (WGS) entry which is preliminary data.</text>
</comment>
<dbReference type="EMBL" id="JARJCW010000017">
    <property type="protein sequence ID" value="KAJ7215333.1"/>
    <property type="molecule type" value="Genomic_DNA"/>
</dbReference>
<keyword evidence="4" id="KW-1185">Reference proteome</keyword>
<dbReference type="PANTHER" id="PTHR23421">
    <property type="entry name" value="BETA-GALACTOSIDASE RELATED"/>
    <property type="match status" value="1"/>
</dbReference>
<protein>
    <submittedName>
        <fullName evidence="3">Glycoside hydrolase superfamily</fullName>
    </submittedName>
</protein>
<dbReference type="Pfam" id="PF01301">
    <property type="entry name" value="Glyco_hydro_35"/>
    <property type="match status" value="1"/>
</dbReference>
<comment type="similarity">
    <text evidence="1">Belongs to the glycosyl hydrolase 35 family.</text>
</comment>
<evidence type="ECO:0000313" key="4">
    <source>
        <dbReference type="Proteomes" id="UP001219525"/>
    </source>
</evidence>